<protein>
    <recommendedName>
        <fullName evidence="1">Tc1-like transposase DDE domain-containing protein</fullName>
    </recommendedName>
</protein>
<dbReference type="Gene3D" id="3.30.420.10">
    <property type="entry name" value="Ribonuclease H-like superfamily/Ribonuclease H"/>
    <property type="match status" value="1"/>
</dbReference>
<evidence type="ECO:0000259" key="1">
    <source>
        <dbReference type="Pfam" id="PF13358"/>
    </source>
</evidence>
<gene>
    <name evidence="2" type="ordered locus">Tery_4860</name>
</gene>
<organism evidence="2">
    <name type="scientific">Trichodesmium erythraeum (strain IMS101)</name>
    <dbReference type="NCBI Taxonomy" id="203124"/>
    <lineage>
        <taxon>Bacteria</taxon>
        <taxon>Bacillati</taxon>
        <taxon>Cyanobacteriota</taxon>
        <taxon>Cyanophyceae</taxon>
        <taxon>Oscillatoriophycideae</taxon>
        <taxon>Oscillatoriales</taxon>
        <taxon>Microcoleaceae</taxon>
        <taxon>Trichodesmium</taxon>
    </lineage>
</organism>
<dbReference type="KEGG" id="ter:Tery_4860"/>
<evidence type="ECO:0000313" key="2">
    <source>
        <dbReference type="EMBL" id="ABG53796.1"/>
    </source>
</evidence>
<accession>Q10VC8</accession>
<proteinExistence type="predicted"/>
<feature type="domain" description="Tc1-like transposase DDE" evidence="1">
    <location>
        <begin position="8"/>
        <end position="40"/>
    </location>
</feature>
<dbReference type="GO" id="GO:0003676">
    <property type="term" value="F:nucleic acid binding"/>
    <property type="evidence" value="ECO:0007669"/>
    <property type="project" value="InterPro"/>
</dbReference>
<dbReference type="HOGENOM" id="CLU_3298187_0_0_3"/>
<dbReference type="Pfam" id="PF13358">
    <property type="entry name" value="DDE_3"/>
    <property type="match status" value="1"/>
</dbReference>
<dbReference type="EMBL" id="CP000393">
    <property type="protein sequence ID" value="ABG53796.1"/>
    <property type="molecule type" value="Genomic_DNA"/>
</dbReference>
<name>Q10VC8_TRIEI</name>
<dbReference type="eggNOG" id="COG3335">
    <property type="taxonomic scope" value="Bacteria"/>
</dbReference>
<dbReference type="InterPro" id="IPR038717">
    <property type="entry name" value="Tc1-like_DDE_dom"/>
</dbReference>
<sequence length="40" mass="4505">MKFAKVPVMDNLKVHHAERVRVAIESVGAQVKFLPPYSPD</sequence>
<dbReference type="InterPro" id="IPR036397">
    <property type="entry name" value="RNaseH_sf"/>
</dbReference>
<reference evidence="2" key="1">
    <citation type="submission" date="2006-06" db="EMBL/GenBank/DDBJ databases">
        <title>Complete sequence of Trichodesmium erythraeum IMS101.</title>
        <authorList>
            <consortium name="US DOE Joint Genome Institute"/>
            <person name="Copeland A."/>
            <person name="Lucas S."/>
            <person name="Lapidus A."/>
            <person name="Barry K."/>
            <person name="Detter J.C."/>
            <person name="Glavina del Rio T."/>
            <person name="Hammon N."/>
            <person name="Israni S."/>
            <person name="Dalin E."/>
            <person name="Tice H."/>
            <person name="Pitluck S."/>
            <person name="Kiss H."/>
            <person name="Munk A.C."/>
            <person name="Brettin T."/>
            <person name="Bruce D."/>
            <person name="Han C."/>
            <person name="Tapia R."/>
            <person name="Gilna P."/>
            <person name="Schmutz J."/>
            <person name="Larimer F."/>
            <person name="Land M."/>
            <person name="Hauser L."/>
            <person name="Kyrpides N."/>
            <person name="Kim E."/>
            <person name="Richardson P."/>
        </authorList>
    </citation>
    <scope>NUCLEOTIDE SEQUENCE [LARGE SCALE GENOMIC DNA]</scope>
    <source>
        <strain evidence="2">IMS101</strain>
    </source>
</reference>
<dbReference type="AlphaFoldDB" id="Q10VC8"/>